<dbReference type="GO" id="GO:0005524">
    <property type="term" value="F:ATP binding"/>
    <property type="evidence" value="ECO:0007669"/>
    <property type="project" value="UniProtKB-KW"/>
</dbReference>
<dbReference type="PANTHER" id="PTHR32309:SF13">
    <property type="entry name" value="FERRIC ENTEROBACTIN TRANSPORT PROTEIN FEPE"/>
    <property type="match status" value="1"/>
</dbReference>
<dbReference type="SUPFAM" id="SSF52540">
    <property type="entry name" value="P-loop containing nucleoside triphosphate hydrolases"/>
    <property type="match status" value="1"/>
</dbReference>
<keyword evidence="4" id="KW-0808">Transferase</keyword>
<comment type="caution">
    <text evidence="4">The sequence shown here is derived from an EMBL/GenBank/DDBJ whole genome shotgun (WGS) entry which is preliminary data.</text>
</comment>
<dbReference type="GO" id="GO:0004713">
    <property type="term" value="F:protein tyrosine kinase activity"/>
    <property type="evidence" value="ECO:0007669"/>
    <property type="project" value="TreeGrafter"/>
</dbReference>
<evidence type="ECO:0000256" key="1">
    <source>
        <dbReference type="ARBA" id="ARBA00022741"/>
    </source>
</evidence>
<dbReference type="InterPro" id="IPR005702">
    <property type="entry name" value="Wzc-like_C"/>
</dbReference>
<dbReference type="AlphaFoldDB" id="A0A4R6B2W1"/>
<dbReference type="InterPro" id="IPR027417">
    <property type="entry name" value="P-loop_NTPase"/>
</dbReference>
<dbReference type="InterPro" id="IPR033756">
    <property type="entry name" value="YlxH/NBP35"/>
</dbReference>
<dbReference type="CDD" id="cd05387">
    <property type="entry name" value="BY-kinase"/>
    <property type="match status" value="1"/>
</dbReference>
<dbReference type="Pfam" id="PF10609">
    <property type="entry name" value="ParA"/>
    <property type="match status" value="1"/>
</dbReference>
<evidence type="ECO:0000313" key="4">
    <source>
        <dbReference type="EMBL" id="TDL90602.1"/>
    </source>
</evidence>
<reference evidence="4 5" key="1">
    <citation type="submission" date="2019-03" db="EMBL/GenBank/DDBJ databases">
        <title>Rhodobacteraceae bacterium SM1902, a new member of the family Rhodobacteraceae isolated from Yantai.</title>
        <authorList>
            <person name="Sun Y."/>
        </authorList>
    </citation>
    <scope>NUCLEOTIDE SEQUENCE [LARGE SCALE GENOMIC DNA]</scope>
    <source>
        <strain evidence="4 5">SM1902</strain>
    </source>
</reference>
<keyword evidence="5" id="KW-1185">Reference proteome</keyword>
<accession>A0A4R6B2W1</accession>
<feature type="compositionally biased region" description="Basic and acidic residues" evidence="3">
    <location>
        <begin position="1"/>
        <end position="17"/>
    </location>
</feature>
<protein>
    <submittedName>
        <fullName evidence="4">Tyrosine-protein kinase family protein</fullName>
    </submittedName>
</protein>
<evidence type="ECO:0000256" key="3">
    <source>
        <dbReference type="SAM" id="MobiDB-lite"/>
    </source>
</evidence>
<organism evidence="4 5">
    <name type="scientific">Meridianimarinicoccus aquatilis</name>
    <dbReference type="NCBI Taxonomy" id="2552766"/>
    <lineage>
        <taxon>Bacteria</taxon>
        <taxon>Pseudomonadati</taxon>
        <taxon>Pseudomonadota</taxon>
        <taxon>Alphaproteobacteria</taxon>
        <taxon>Rhodobacterales</taxon>
        <taxon>Paracoccaceae</taxon>
        <taxon>Meridianimarinicoccus</taxon>
    </lineage>
</organism>
<dbReference type="OrthoDB" id="9775724at2"/>
<sequence>MERLQEALSRARDKRQESGTAVPRTPAEKARAVTPPTSATPAVPSNASYAWQSLPQFMPNEKLLKNNRVVSYFGGHAAQPFDMMRTKLLQQTKANNWKRVAVTSPTAKCGKSTVTANLAFSLARQSELRVLVIEIDMRRPEIANILGIKENLAFERVLSGQEPAEAHMVAYGNNLAFGTNRVPSANSSEILHSAFAREQLIAVEKKFEPDLVLFDAPPILASDDTIGFLDFVDSAILVAAAEMTSIDEVDITETEIATATNVMGVVLNKTRYSKSTYGYDQSYY</sequence>
<dbReference type="Gene3D" id="3.40.50.300">
    <property type="entry name" value="P-loop containing nucleotide triphosphate hydrolases"/>
    <property type="match status" value="1"/>
</dbReference>
<keyword evidence="4" id="KW-0418">Kinase</keyword>
<feature type="region of interest" description="Disordered" evidence="3">
    <location>
        <begin position="1"/>
        <end position="45"/>
    </location>
</feature>
<dbReference type="EMBL" id="SMZO01000007">
    <property type="protein sequence ID" value="TDL90602.1"/>
    <property type="molecule type" value="Genomic_DNA"/>
</dbReference>
<dbReference type="PANTHER" id="PTHR32309">
    <property type="entry name" value="TYROSINE-PROTEIN KINASE"/>
    <property type="match status" value="1"/>
</dbReference>
<keyword evidence="1" id="KW-0547">Nucleotide-binding</keyword>
<feature type="compositionally biased region" description="Low complexity" evidence="3">
    <location>
        <begin position="32"/>
        <end position="45"/>
    </location>
</feature>
<dbReference type="GO" id="GO:0005886">
    <property type="term" value="C:plasma membrane"/>
    <property type="evidence" value="ECO:0007669"/>
    <property type="project" value="TreeGrafter"/>
</dbReference>
<keyword evidence="2" id="KW-0067">ATP-binding</keyword>
<name>A0A4R6B2W1_9RHOB</name>
<dbReference type="InterPro" id="IPR050445">
    <property type="entry name" value="Bact_polysacc_biosynth/exp"/>
</dbReference>
<dbReference type="RefSeq" id="WP_133341751.1">
    <property type="nucleotide sequence ID" value="NZ_SMZO01000007.1"/>
</dbReference>
<proteinExistence type="predicted"/>
<evidence type="ECO:0000256" key="2">
    <source>
        <dbReference type="ARBA" id="ARBA00022840"/>
    </source>
</evidence>
<evidence type="ECO:0000313" key="5">
    <source>
        <dbReference type="Proteomes" id="UP000294562"/>
    </source>
</evidence>
<gene>
    <name evidence="4" type="ORF">E2L05_04790</name>
</gene>
<dbReference type="Proteomes" id="UP000294562">
    <property type="component" value="Unassembled WGS sequence"/>
</dbReference>